<dbReference type="SUPFAM" id="SSF57701">
    <property type="entry name" value="Zn2/Cys6 DNA-binding domain"/>
    <property type="match status" value="1"/>
</dbReference>
<dbReference type="GO" id="GO:0000981">
    <property type="term" value="F:DNA-binding transcription factor activity, RNA polymerase II-specific"/>
    <property type="evidence" value="ECO:0007669"/>
    <property type="project" value="InterPro"/>
</dbReference>
<evidence type="ECO:0000256" key="2">
    <source>
        <dbReference type="ARBA" id="ARBA00022723"/>
    </source>
</evidence>
<dbReference type="AlphaFoldDB" id="A0A0D2B849"/>
<dbReference type="PROSITE" id="PS50048">
    <property type="entry name" value="ZN2_CY6_FUNGAL_2"/>
    <property type="match status" value="1"/>
</dbReference>
<accession>A0A0D2B849</accession>
<dbReference type="PANTHER" id="PTHR31001">
    <property type="entry name" value="UNCHARACTERIZED TRANSCRIPTIONAL REGULATORY PROTEIN"/>
    <property type="match status" value="1"/>
</dbReference>
<proteinExistence type="predicted"/>
<dbReference type="CDD" id="cd00067">
    <property type="entry name" value="GAL4"/>
    <property type="match status" value="1"/>
</dbReference>
<dbReference type="PROSITE" id="PS00463">
    <property type="entry name" value="ZN2_CY6_FUNGAL_1"/>
    <property type="match status" value="1"/>
</dbReference>
<dbReference type="SMART" id="SM00066">
    <property type="entry name" value="GAL4"/>
    <property type="match status" value="1"/>
</dbReference>
<dbReference type="Pfam" id="PF00172">
    <property type="entry name" value="Zn_clus"/>
    <property type="match status" value="1"/>
</dbReference>
<feature type="compositionally biased region" description="Polar residues" evidence="4">
    <location>
        <begin position="73"/>
        <end position="82"/>
    </location>
</feature>
<dbReference type="OrthoDB" id="4898680at2759"/>
<feature type="domain" description="Zn(2)-C6 fungal-type" evidence="5">
    <location>
        <begin position="16"/>
        <end position="48"/>
    </location>
</feature>
<dbReference type="GO" id="GO:0005634">
    <property type="term" value="C:nucleus"/>
    <property type="evidence" value="ECO:0007669"/>
    <property type="project" value="UniProtKB-SubCell"/>
</dbReference>
<reference evidence="6 7" key="1">
    <citation type="submission" date="2015-01" db="EMBL/GenBank/DDBJ databases">
        <title>The Genome Sequence of Ochroconis gallopava CBS43764.</title>
        <authorList>
            <consortium name="The Broad Institute Genomics Platform"/>
            <person name="Cuomo C."/>
            <person name="de Hoog S."/>
            <person name="Gorbushina A."/>
            <person name="Stielow B."/>
            <person name="Teixiera M."/>
            <person name="Abouelleil A."/>
            <person name="Chapman S.B."/>
            <person name="Priest M."/>
            <person name="Young S.K."/>
            <person name="Wortman J."/>
            <person name="Nusbaum C."/>
            <person name="Birren B."/>
        </authorList>
    </citation>
    <scope>NUCLEOTIDE SEQUENCE [LARGE SCALE GENOMIC DNA]</scope>
    <source>
        <strain evidence="6 7">CBS 43764</strain>
    </source>
</reference>
<dbReference type="HOGENOM" id="CLU_013296_2_0_1"/>
<dbReference type="GeneID" id="27310215"/>
<dbReference type="VEuPathDB" id="FungiDB:PV09_02242"/>
<dbReference type="Gene3D" id="4.10.240.10">
    <property type="entry name" value="Zn(2)-C6 fungal-type DNA-binding domain"/>
    <property type="match status" value="1"/>
</dbReference>
<dbReference type="GO" id="GO:0006351">
    <property type="term" value="P:DNA-templated transcription"/>
    <property type="evidence" value="ECO:0007669"/>
    <property type="project" value="InterPro"/>
</dbReference>
<dbReference type="InParanoid" id="A0A0D2B849"/>
<name>A0A0D2B849_9PEZI</name>
<dbReference type="InterPro" id="IPR050613">
    <property type="entry name" value="Sec_Metabolite_Reg"/>
</dbReference>
<dbReference type="EMBL" id="KN847533">
    <property type="protein sequence ID" value="KIW07399.1"/>
    <property type="molecule type" value="Genomic_DNA"/>
</dbReference>
<evidence type="ECO:0000313" key="7">
    <source>
        <dbReference type="Proteomes" id="UP000053259"/>
    </source>
</evidence>
<sequence length="697" mass="78501">MSSKGPRFRRNGKLQACEPCRKHKIKCDHDVPVCGRCRRRKLEAQCIYHPAPLTRPTSSPSTISWRGPETPKTAVSQHGQSSSSIAAILNETEPPPSTQDTATTVDHVPGYLGNTSFSEVWNTPGHASDNVWLGSLKSFRKMLRTPKTYQLSPERIHSGAHVLRLLAEAQSVKRIIEQYYQVSPTVVAPWIVMSNCLDSVLATVQACKTDQDREILARKVFKQTFIPIEVDENTTPQNLHLACTGNKLRFEIIGVILVYYVMGCLVADLDLDLPSRPGGQYLLELTHASNLCVSFCDRTESLNDILLWLLTANVILLTFQYGDASHLAWRRTGDLASTVFALGIHQEPSINTKLPFFVIELRRHVFCNAYSTDKALSTFFGRPPRISKRYCSMQPPHDLTDDEIIAPEHIRNLALSKLDSNGWNLQGRISRSTWGRVKFRINQIREDTLELSLGVPREDEHQKRKVQSVLERAKATYQSIPEFARYNDGIWNSGLAAHLCFNLLYYHLHITYSQFLLLRMLARLGGATWDAVYDSALCLLNGVLNISKYRDRIGSMSRDFAWVSIFYGLPPSALLAIELLRQQQASPIQPQVRLPRAEIIRNISVFISSLEWVAKPDDGNYELCQGARQLLDSILNAILDSHPASSEQTPQPAPADPVMWLDDMFGGGWMTSGSFVDSIGMDYTQGWEPAGNWPFEY</sequence>
<feature type="compositionally biased region" description="Polar residues" evidence="4">
    <location>
        <begin position="55"/>
        <end position="64"/>
    </location>
</feature>
<evidence type="ECO:0000313" key="6">
    <source>
        <dbReference type="EMBL" id="KIW07399.1"/>
    </source>
</evidence>
<organism evidence="6 7">
    <name type="scientific">Verruconis gallopava</name>
    <dbReference type="NCBI Taxonomy" id="253628"/>
    <lineage>
        <taxon>Eukaryota</taxon>
        <taxon>Fungi</taxon>
        <taxon>Dikarya</taxon>
        <taxon>Ascomycota</taxon>
        <taxon>Pezizomycotina</taxon>
        <taxon>Dothideomycetes</taxon>
        <taxon>Pleosporomycetidae</taxon>
        <taxon>Venturiales</taxon>
        <taxon>Sympoventuriaceae</taxon>
        <taxon>Verruconis</taxon>
    </lineage>
</organism>
<dbReference type="Pfam" id="PF04082">
    <property type="entry name" value="Fungal_trans"/>
    <property type="match status" value="1"/>
</dbReference>
<dbReference type="InterPro" id="IPR001138">
    <property type="entry name" value="Zn2Cys6_DnaBD"/>
</dbReference>
<protein>
    <recommendedName>
        <fullName evidence="5">Zn(2)-C6 fungal-type domain-containing protein</fullName>
    </recommendedName>
</protein>
<dbReference type="Proteomes" id="UP000053259">
    <property type="component" value="Unassembled WGS sequence"/>
</dbReference>
<dbReference type="PANTHER" id="PTHR31001:SF61">
    <property type="entry name" value="ZN(II)2CYS6 TRANSCRIPTION FACTOR (EUROFUNG)"/>
    <property type="match status" value="1"/>
</dbReference>
<dbReference type="InterPro" id="IPR007219">
    <property type="entry name" value="XnlR_reg_dom"/>
</dbReference>
<comment type="subcellular location">
    <subcellularLocation>
        <location evidence="1">Nucleus</location>
    </subcellularLocation>
</comment>
<keyword evidence="3" id="KW-0539">Nucleus</keyword>
<dbReference type="SMART" id="SM00906">
    <property type="entry name" value="Fungal_trans"/>
    <property type="match status" value="1"/>
</dbReference>
<dbReference type="GO" id="GO:0003677">
    <property type="term" value="F:DNA binding"/>
    <property type="evidence" value="ECO:0007669"/>
    <property type="project" value="InterPro"/>
</dbReference>
<dbReference type="InterPro" id="IPR036864">
    <property type="entry name" value="Zn2-C6_fun-type_DNA-bd_sf"/>
</dbReference>
<feature type="region of interest" description="Disordered" evidence="4">
    <location>
        <begin position="54"/>
        <end position="82"/>
    </location>
</feature>
<dbReference type="RefSeq" id="XP_016217268.1">
    <property type="nucleotide sequence ID" value="XM_016355252.1"/>
</dbReference>
<evidence type="ECO:0000256" key="3">
    <source>
        <dbReference type="ARBA" id="ARBA00023242"/>
    </source>
</evidence>
<keyword evidence="7" id="KW-1185">Reference proteome</keyword>
<dbReference type="GO" id="GO:0008270">
    <property type="term" value="F:zinc ion binding"/>
    <property type="evidence" value="ECO:0007669"/>
    <property type="project" value="InterPro"/>
</dbReference>
<dbReference type="CDD" id="cd12148">
    <property type="entry name" value="fungal_TF_MHR"/>
    <property type="match status" value="1"/>
</dbReference>
<evidence type="ECO:0000256" key="1">
    <source>
        <dbReference type="ARBA" id="ARBA00004123"/>
    </source>
</evidence>
<evidence type="ECO:0000259" key="5">
    <source>
        <dbReference type="PROSITE" id="PS50048"/>
    </source>
</evidence>
<dbReference type="STRING" id="253628.A0A0D2B849"/>
<keyword evidence="2" id="KW-0479">Metal-binding</keyword>
<gene>
    <name evidence="6" type="ORF">PV09_02242</name>
</gene>
<evidence type="ECO:0000256" key="4">
    <source>
        <dbReference type="SAM" id="MobiDB-lite"/>
    </source>
</evidence>